<dbReference type="Proteomes" id="UP000219252">
    <property type="component" value="Unassembled WGS sequence"/>
</dbReference>
<evidence type="ECO:0000256" key="1">
    <source>
        <dbReference type="SAM" id="Phobius"/>
    </source>
</evidence>
<keyword evidence="1" id="KW-0472">Membrane</keyword>
<evidence type="ECO:0000313" key="3">
    <source>
        <dbReference type="Proteomes" id="UP000219252"/>
    </source>
</evidence>
<keyword evidence="3" id="KW-1185">Reference proteome</keyword>
<dbReference type="RefSeq" id="WP_170949367.1">
    <property type="nucleotide sequence ID" value="NZ_OBQC01000001.1"/>
</dbReference>
<reference evidence="3" key="1">
    <citation type="submission" date="2017-08" db="EMBL/GenBank/DDBJ databases">
        <authorList>
            <person name="Varghese N."/>
            <person name="Submissions S."/>
        </authorList>
    </citation>
    <scope>NUCLEOTIDE SEQUENCE [LARGE SCALE GENOMIC DNA]</scope>
    <source>
        <strain evidence="3">JC23</strain>
    </source>
</reference>
<evidence type="ECO:0000313" key="2">
    <source>
        <dbReference type="EMBL" id="SOC34721.1"/>
    </source>
</evidence>
<dbReference type="AlphaFoldDB" id="A0A285U377"/>
<dbReference type="Pfam" id="PF09551">
    <property type="entry name" value="Spore_II_R"/>
    <property type="match status" value="1"/>
</dbReference>
<gene>
    <name evidence="2" type="ORF">SAMN05877842_10157</name>
</gene>
<feature type="transmembrane region" description="Helical" evidence="1">
    <location>
        <begin position="20"/>
        <end position="40"/>
    </location>
</feature>
<dbReference type="EMBL" id="OBQC01000001">
    <property type="protein sequence ID" value="SOC34721.1"/>
    <property type="molecule type" value="Genomic_DNA"/>
</dbReference>
<dbReference type="InterPro" id="IPR014202">
    <property type="entry name" value="Spore_II_R"/>
</dbReference>
<accession>A0A285U377</accession>
<keyword evidence="1" id="KW-1133">Transmembrane helix</keyword>
<keyword evidence="1" id="KW-0812">Transmembrane</keyword>
<name>A0A285U377_9BACL</name>
<proteinExistence type="predicted"/>
<organism evidence="2 3">
    <name type="scientific">Ureibacillus acetophenoni</name>
    <dbReference type="NCBI Taxonomy" id="614649"/>
    <lineage>
        <taxon>Bacteria</taxon>
        <taxon>Bacillati</taxon>
        <taxon>Bacillota</taxon>
        <taxon>Bacilli</taxon>
        <taxon>Bacillales</taxon>
        <taxon>Caryophanaceae</taxon>
        <taxon>Ureibacillus</taxon>
    </lineage>
</organism>
<sequence length="199" mass="22623">MLNDYEIKRENNPINYHPIISVLRLIASAVAVYCVILMAPQVMDQIYETRESFVDDSLKIRVVANSNTVADQRLKEEMVENLSPIFHEIQQNELLALSNDEALAKLSTVIEQDYADQDVKITIGQHLIPAKVDVNYFYPQSLYNSLVVTIGSGRGDNFWCTIFPDVCEGPSAAEDTVEEKEDTKVVFVIWEWILSLFGF</sequence>
<protein>
    <submittedName>
        <fullName evidence="2">Stage II sporulation protein R</fullName>
    </submittedName>
</protein>